<name>A0A0G3M1P8_CHRGL</name>
<evidence type="ECO:0000256" key="1">
    <source>
        <dbReference type="SAM" id="Phobius"/>
    </source>
</evidence>
<protein>
    <submittedName>
        <fullName evidence="2">Uncharacterized protein</fullName>
    </submittedName>
</protein>
<dbReference type="EMBL" id="CP009928">
    <property type="protein sequence ID" value="AKK72530.1"/>
    <property type="molecule type" value="Genomic_DNA"/>
</dbReference>
<evidence type="ECO:0000313" key="2">
    <source>
        <dbReference type="EMBL" id="AKK72530.1"/>
    </source>
</evidence>
<accession>A0A0G3M1P8</accession>
<evidence type="ECO:0000313" key="3">
    <source>
        <dbReference type="Proteomes" id="UP000035213"/>
    </source>
</evidence>
<proteinExistence type="predicted"/>
<dbReference type="AlphaFoldDB" id="A0A0G3M1P8"/>
<keyword evidence="1" id="KW-0472">Membrane</keyword>
<dbReference type="RefSeq" id="WP_050021752.1">
    <property type="nucleotide sequence ID" value="NZ_CP009928.1"/>
</dbReference>
<feature type="transmembrane region" description="Helical" evidence="1">
    <location>
        <begin position="54"/>
        <end position="73"/>
    </location>
</feature>
<dbReference type="PATRIC" id="fig|1324352.5.peg.1621"/>
<dbReference type="STRING" id="1324352.OK18_07710"/>
<keyword evidence="1" id="KW-0812">Transmembrane</keyword>
<dbReference type="Proteomes" id="UP000035213">
    <property type="component" value="Chromosome"/>
</dbReference>
<sequence length="78" mass="8469">MKTLTILEAGNLAGVVIMIIGIIILGALFISVIATFVVKLIYEWKGDRKFSKKQFIQTMLICLLVCGLISGYICGGGF</sequence>
<gene>
    <name evidence="2" type="ORF">OK18_07710</name>
</gene>
<organism evidence="2 3">
    <name type="scientific">Chryseobacterium gallinarum</name>
    <dbReference type="NCBI Taxonomy" id="1324352"/>
    <lineage>
        <taxon>Bacteria</taxon>
        <taxon>Pseudomonadati</taxon>
        <taxon>Bacteroidota</taxon>
        <taxon>Flavobacteriia</taxon>
        <taxon>Flavobacteriales</taxon>
        <taxon>Weeksellaceae</taxon>
        <taxon>Chryseobacterium group</taxon>
        <taxon>Chryseobacterium</taxon>
    </lineage>
</organism>
<feature type="transmembrane region" description="Helical" evidence="1">
    <location>
        <begin position="12"/>
        <end position="42"/>
    </location>
</feature>
<dbReference type="OrthoDB" id="1453017at2"/>
<keyword evidence="1" id="KW-1133">Transmembrane helix</keyword>
<dbReference type="KEGG" id="cgn:OK18_07710"/>
<reference evidence="2 3" key="1">
    <citation type="submission" date="2014-11" db="EMBL/GenBank/DDBJ databases">
        <authorList>
            <person name="Park G.-S."/>
            <person name="Hong S.-J."/>
            <person name="Jung B.K."/>
            <person name="Khan A.R."/>
            <person name="Kwak Y."/>
            <person name="Shin J.-H."/>
        </authorList>
    </citation>
    <scope>NUCLEOTIDE SEQUENCE [LARGE SCALE GENOMIC DNA]</scope>
    <source>
        <strain evidence="2 3">DSM 27622</strain>
    </source>
</reference>